<feature type="transmembrane region" description="Helical" evidence="1">
    <location>
        <begin position="45"/>
        <end position="64"/>
    </location>
</feature>
<keyword evidence="1" id="KW-0812">Transmembrane</keyword>
<dbReference type="PATRIC" id="fig|1302648.3.peg.779"/>
<dbReference type="Proteomes" id="UP000029381">
    <property type="component" value="Unassembled WGS sequence"/>
</dbReference>
<evidence type="ECO:0000256" key="1">
    <source>
        <dbReference type="SAM" id="Phobius"/>
    </source>
</evidence>
<keyword evidence="3" id="KW-1185">Reference proteome</keyword>
<proteinExistence type="predicted"/>
<name>A0A091C5I9_9ENTE</name>
<evidence type="ECO:0008006" key="4">
    <source>
        <dbReference type="Google" id="ProtNLM"/>
    </source>
</evidence>
<dbReference type="EMBL" id="JPVT01000069">
    <property type="protein sequence ID" value="KFN91905.1"/>
    <property type="molecule type" value="Genomic_DNA"/>
</dbReference>
<feature type="transmembrane region" description="Helical" evidence="1">
    <location>
        <begin position="182"/>
        <end position="200"/>
    </location>
</feature>
<evidence type="ECO:0000313" key="2">
    <source>
        <dbReference type="EMBL" id="KFN91905.1"/>
    </source>
</evidence>
<gene>
    <name evidence="2" type="ORF">TMU3MR103_0801</name>
</gene>
<dbReference type="AlphaFoldDB" id="A0A091C5I9"/>
<feature type="transmembrane region" description="Helical" evidence="1">
    <location>
        <begin position="85"/>
        <end position="108"/>
    </location>
</feature>
<reference evidence="2 3" key="1">
    <citation type="submission" date="2014-08" db="EMBL/GenBank/DDBJ databases">
        <title>Genome sequence of Tetragenococcus muriaticus.</title>
        <authorList>
            <person name="Chuea-nongthon C."/>
            <person name="Rodtong S."/>
            <person name="Yongsawatdigul J."/>
            <person name="Steele J.L."/>
            <person name="Liu X.-y."/>
            <person name="Speers J."/>
            <person name="Glasner J.D."/>
            <person name="Neeno-Eckwall E.C."/>
        </authorList>
    </citation>
    <scope>NUCLEOTIDE SEQUENCE [LARGE SCALE GENOMIC DNA]</scope>
    <source>
        <strain evidence="2 3">3MR10-3</strain>
    </source>
</reference>
<comment type="caution">
    <text evidence="2">The sequence shown here is derived from an EMBL/GenBank/DDBJ whole genome shotgun (WGS) entry which is preliminary data.</text>
</comment>
<accession>A0A091C5I9</accession>
<keyword evidence="1" id="KW-0472">Membrane</keyword>
<sequence length="204" mass="24402">MPYIYEHVERLLSSSGYSLERQTILASIQEPTETVNNYYHLFKKIAIISFSVLFVLYFFICQLVKDKELLVWKHSGNTMFSWLRLNLLESFFPLIFLILIFILLTMIFQRYFVEMILYQHFKIIESVSNVDTVTEQLEQTQLGQLVTRFPRTNQALIQSILLPSQEWTKIFFLSIGKTIRNIIFLLFSAQIITISTYYYWRYKL</sequence>
<dbReference type="RefSeq" id="WP_038022771.1">
    <property type="nucleotide sequence ID" value="NZ_JPVT01000069.1"/>
</dbReference>
<organism evidence="2 3">
    <name type="scientific">Tetragenococcus muriaticus 3MR10-3</name>
    <dbReference type="NCBI Taxonomy" id="1302648"/>
    <lineage>
        <taxon>Bacteria</taxon>
        <taxon>Bacillati</taxon>
        <taxon>Bacillota</taxon>
        <taxon>Bacilli</taxon>
        <taxon>Lactobacillales</taxon>
        <taxon>Enterococcaceae</taxon>
        <taxon>Tetragenococcus</taxon>
    </lineage>
</organism>
<keyword evidence="1" id="KW-1133">Transmembrane helix</keyword>
<evidence type="ECO:0000313" key="3">
    <source>
        <dbReference type="Proteomes" id="UP000029381"/>
    </source>
</evidence>
<protein>
    <recommendedName>
        <fullName evidence="4">Permease component of an ABC superfamily transporter</fullName>
    </recommendedName>
</protein>